<dbReference type="eggNOG" id="ENOG502SJ2Y">
    <property type="taxonomic scope" value="Eukaryota"/>
</dbReference>
<dbReference type="Pfam" id="PF11807">
    <property type="entry name" value="UstYa"/>
    <property type="match status" value="1"/>
</dbReference>
<dbReference type="PANTHER" id="PTHR33365:SF4">
    <property type="entry name" value="CYCLOCHLOROTINE BIOSYNTHESIS PROTEIN O"/>
    <property type="match status" value="1"/>
</dbReference>
<feature type="compositionally biased region" description="Polar residues" evidence="3">
    <location>
        <begin position="61"/>
        <end position="71"/>
    </location>
</feature>
<reference evidence="5" key="1">
    <citation type="journal article" date="2012" name="MBio">
        <title>Comparative genome analysis of Trichophyton rubrum and related dermatophytes reveals candidate genes involved in infection.</title>
        <authorList>
            <person name="Martinez D.A."/>
            <person name="Oliver B.G."/>
            <person name="Graeser Y."/>
            <person name="Goldberg J.M."/>
            <person name="Li W."/>
            <person name="Martinez-Rossi N.M."/>
            <person name="Monod M."/>
            <person name="Shelest E."/>
            <person name="Barton R.C."/>
            <person name="Birch E."/>
            <person name="Brakhage A.A."/>
            <person name="Chen Z."/>
            <person name="Gurr S.J."/>
            <person name="Heiman D."/>
            <person name="Heitman J."/>
            <person name="Kosti I."/>
            <person name="Rossi A."/>
            <person name="Saif S."/>
            <person name="Samalova M."/>
            <person name="Saunders C.W."/>
            <person name="Shea T."/>
            <person name="Summerbell R.C."/>
            <person name="Xu J."/>
            <person name="Young S."/>
            <person name="Zeng Q."/>
            <person name="Birren B.W."/>
            <person name="Cuomo C.A."/>
            <person name="White T.C."/>
        </authorList>
    </citation>
    <scope>NUCLEOTIDE SEQUENCE [LARGE SCALE GENOMIC DNA]</scope>
    <source>
        <strain evidence="5">ATCC MYA-4604 / CBS 118893</strain>
    </source>
</reference>
<feature type="region of interest" description="Disordered" evidence="3">
    <location>
        <begin position="24"/>
        <end position="71"/>
    </location>
</feature>
<keyword evidence="5" id="KW-1185">Reference proteome</keyword>
<accession>E5R1A5</accession>
<evidence type="ECO:0008006" key="6">
    <source>
        <dbReference type="Google" id="ProtNLM"/>
    </source>
</evidence>
<feature type="compositionally biased region" description="Polar residues" evidence="3">
    <location>
        <begin position="26"/>
        <end position="49"/>
    </location>
</feature>
<dbReference type="HOGENOM" id="CLU_806484_0_0_1"/>
<dbReference type="OMA" id="FSATHAC"/>
<dbReference type="InParanoid" id="E5R1A5"/>
<gene>
    <name evidence="4" type="ORF">MGYG_00696</name>
</gene>
<protein>
    <recommendedName>
        <fullName evidence="6">Tat pathway signal sequence</fullName>
    </recommendedName>
</protein>
<dbReference type="EMBL" id="DS989822">
    <property type="protein sequence ID" value="EFQ97656.1"/>
    <property type="molecule type" value="Genomic_DNA"/>
</dbReference>
<dbReference type="InterPro" id="IPR021765">
    <property type="entry name" value="UstYa-like"/>
</dbReference>
<comment type="pathway">
    <text evidence="1">Mycotoxin biosynthesis.</text>
</comment>
<evidence type="ECO:0000313" key="5">
    <source>
        <dbReference type="Proteomes" id="UP000002669"/>
    </source>
</evidence>
<organism evidence="5">
    <name type="scientific">Arthroderma gypseum (strain ATCC MYA-4604 / CBS 118893)</name>
    <name type="common">Microsporum gypseum</name>
    <dbReference type="NCBI Taxonomy" id="535722"/>
    <lineage>
        <taxon>Eukaryota</taxon>
        <taxon>Fungi</taxon>
        <taxon>Dikarya</taxon>
        <taxon>Ascomycota</taxon>
        <taxon>Pezizomycotina</taxon>
        <taxon>Eurotiomycetes</taxon>
        <taxon>Eurotiomycetidae</taxon>
        <taxon>Onygenales</taxon>
        <taxon>Arthrodermataceae</taxon>
        <taxon>Nannizzia</taxon>
    </lineage>
</organism>
<dbReference type="AlphaFoldDB" id="E5R1A5"/>
<dbReference type="OrthoDB" id="4173229at2759"/>
<sequence>MSRAYPAVDDALVDDISYVTEGSRVASPSSSTSLGGTVTPSFSSGSLTGSDALPNEDSKIPSRTASPASSCTRLVPSLAREEERATFANSADAAERAEYGTRMNAIHRVLPWKFDARYWGLLLLMGLAFWAGMKLSPQRECKIGYPDIVYSPARGVQDYLTIRFDGGVQTINLYKGVPSKELDEAWKALYDIGPLLVDKKELEAIGKESIELPSRPGKHLAKLAVFHQLHCLDYVRRYVHREHYRIDDSHATISGIDHADHCIDMIRQALSCSADPTLITFNQKSPFHEVEADFSATHACTNFEKVHGWAKNKAINMTEEIIRNPGAFKEAAVTSLHS</sequence>
<dbReference type="GO" id="GO:0043386">
    <property type="term" value="P:mycotoxin biosynthetic process"/>
    <property type="evidence" value="ECO:0007669"/>
    <property type="project" value="InterPro"/>
</dbReference>
<dbReference type="VEuPathDB" id="FungiDB:MGYG_00696"/>
<dbReference type="PANTHER" id="PTHR33365">
    <property type="entry name" value="YALI0B05434P"/>
    <property type="match status" value="1"/>
</dbReference>
<evidence type="ECO:0000313" key="4">
    <source>
        <dbReference type="EMBL" id="EFQ97656.1"/>
    </source>
</evidence>
<dbReference type="GeneID" id="10031928"/>
<name>E5R1A5_ARTGP</name>
<evidence type="ECO:0000256" key="2">
    <source>
        <dbReference type="ARBA" id="ARBA00035112"/>
    </source>
</evidence>
<dbReference type="Proteomes" id="UP000002669">
    <property type="component" value="Unassembled WGS sequence"/>
</dbReference>
<comment type="similarity">
    <text evidence="2">Belongs to the ustYa family.</text>
</comment>
<proteinExistence type="inferred from homology"/>
<evidence type="ECO:0000256" key="1">
    <source>
        <dbReference type="ARBA" id="ARBA00004685"/>
    </source>
</evidence>
<dbReference type="STRING" id="535722.E5R1A5"/>
<evidence type="ECO:0000256" key="3">
    <source>
        <dbReference type="SAM" id="MobiDB-lite"/>
    </source>
</evidence>
<dbReference type="RefSeq" id="XP_003176608.1">
    <property type="nucleotide sequence ID" value="XM_003176560.1"/>
</dbReference>